<evidence type="ECO:0000313" key="3">
    <source>
        <dbReference type="Proteomes" id="UP000038010"/>
    </source>
</evidence>
<organism evidence="2 3">
    <name type="scientific">Cyphellophora attinorum</name>
    <dbReference type="NCBI Taxonomy" id="1664694"/>
    <lineage>
        <taxon>Eukaryota</taxon>
        <taxon>Fungi</taxon>
        <taxon>Dikarya</taxon>
        <taxon>Ascomycota</taxon>
        <taxon>Pezizomycotina</taxon>
        <taxon>Eurotiomycetes</taxon>
        <taxon>Chaetothyriomycetidae</taxon>
        <taxon>Chaetothyriales</taxon>
        <taxon>Cyphellophoraceae</taxon>
        <taxon>Cyphellophora</taxon>
    </lineage>
</organism>
<dbReference type="STRING" id="1664694.A0A0N1NZJ2"/>
<feature type="compositionally biased region" description="Low complexity" evidence="1">
    <location>
        <begin position="281"/>
        <end position="293"/>
    </location>
</feature>
<dbReference type="RefSeq" id="XP_018001017.1">
    <property type="nucleotide sequence ID" value="XM_018148402.1"/>
</dbReference>
<keyword evidence="3" id="KW-1185">Reference proteome</keyword>
<dbReference type="OrthoDB" id="3469466at2759"/>
<dbReference type="GeneID" id="28740282"/>
<feature type="region of interest" description="Disordered" evidence="1">
    <location>
        <begin position="278"/>
        <end position="297"/>
    </location>
</feature>
<dbReference type="PANTHER" id="PTHR37540">
    <property type="entry name" value="TRANSCRIPTION FACTOR (ACR-2), PUTATIVE-RELATED-RELATED"/>
    <property type="match status" value="1"/>
</dbReference>
<gene>
    <name evidence="2" type="ORF">AB675_7992</name>
</gene>
<dbReference type="AlphaFoldDB" id="A0A0N1NZJ2"/>
<dbReference type="EMBL" id="LFJN01000010">
    <property type="protein sequence ID" value="KPI41054.1"/>
    <property type="molecule type" value="Genomic_DNA"/>
</dbReference>
<proteinExistence type="predicted"/>
<evidence type="ECO:0000313" key="2">
    <source>
        <dbReference type="EMBL" id="KPI41054.1"/>
    </source>
</evidence>
<sequence length="601" mass="66816">MNFRFAYYSPPKTDKKRSRKSVIQKAKDRTDSRGTESTLTEHYPAQNTIATEQIVPASTLRRRRRSLDFSSPGPNLLRNHNSDPGNGADFNLALTALGVVDDDTDDETVLRRRQTATEDAQLLGRKHGVAELSTLLGQGWIDPFQIYPTDATRIVHEVIDHAVRFKWPNISPAKMAIPEGAPMTTCRLDGGPFHPVKRAWLQCIMEHPVAFYALAYASSQHLDWLREVETFAGSDLLRLSYKTEAVRLINKELRELNGQSIPDYVVISILSLGAHGKERSVSSPRSSTTSPDSSRLEVSSFPRLNYGLNPMCKAQMIHFYGSMSQEAAHMSALRTLIAHNNGIEGIKMPALRGAVELGDILNSTITHQRPCVPVPRPMPRQIEAIYSEPTCHLRLKTTSLPPSKRQSAALIQCFKACRAFTAALKAHVSSPHSSEVTVDDLVLARNSIHYDLLSLPTANGFWGPRYAIYEALRVASLIYSDFVLFPLPQSTGLKRRYAAMLSEALGCCWLHEEDGDKGWCTQAEPLLWCCVMGGMAAAEAADADDGKGTMAAAQAPFWERAKACTDHLGLFGWEEVEDCLQGWLWWREYLAGVAKACFDWA</sequence>
<dbReference type="PANTHER" id="PTHR37540:SF5">
    <property type="entry name" value="TRANSCRIPTION FACTOR DOMAIN-CONTAINING PROTEIN"/>
    <property type="match status" value="1"/>
</dbReference>
<feature type="region of interest" description="Disordered" evidence="1">
    <location>
        <begin position="1"/>
        <end position="38"/>
    </location>
</feature>
<dbReference type="Proteomes" id="UP000038010">
    <property type="component" value="Unassembled WGS sequence"/>
</dbReference>
<dbReference type="VEuPathDB" id="FungiDB:AB675_7992"/>
<protein>
    <submittedName>
        <fullName evidence="2">Uncharacterized protein</fullName>
    </submittedName>
</protein>
<evidence type="ECO:0000256" key="1">
    <source>
        <dbReference type="SAM" id="MobiDB-lite"/>
    </source>
</evidence>
<reference evidence="2 3" key="1">
    <citation type="submission" date="2015-06" db="EMBL/GenBank/DDBJ databases">
        <title>Draft genome of the ant-associated black yeast Phialophora attae CBS 131958.</title>
        <authorList>
            <person name="Moreno L.F."/>
            <person name="Stielow B.J."/>
            <person name="de Hoog S."/>
            <person name="Vicente V.A."/>
            <person name="Weiss V.A."/>
            <person name="de Vries M."/>
            <person name="Cruz L.M."/>
            <person name="Souza E.M."/>
        </authorList>
    </citation>
    <scope>NUCLEOTIDE SEQUENCE [LARGE SCALE GENOMIC DNA]</scope>
    <source>
        <strain evidence="2 3">CBS 131958</strain>
    </source>
</reference>
<comment type="caution">
    <text evidence="2">The sequence shown here is derived from an EMBL/GenBank/DDBJ whole genome shotgun (WGS) entry which is preliminary data.</text>
</comment>
<name>A0A0N1NZJ2_9EURO</name>
<accession>A0A0N1NZJ2</accession>
<feature type="compositionally biased region" description="Basic and acidic residues" evidence="1">
    <location>
        <begin position="25"/>
        <end position="34"/>
    </location>
</feature>